<name>A0A8T3BTZ1_DENNO</name>
<keyword evidence="1" id="KW-0472">Membrane</keyword>
<keyword evidence="1" id="KW-1133">Transmembrane helix</keyword>
<keyword evidence="3" id="KW-1185">Reference proteome</keyword>
<evidence type="ECO:0000313" key="3">
    <source>
        <dbReference type="Proteomes" id="UP000829196"/>
    </source>
</evidence>
<comment type="caution">
    <text evidence="2">The sequence shown here is derived from an EMBL/GenBank/DDBJ whole genome shotgun (WGS) entry which is preliminary data.</text>
</comment>
<evidence type="ECO:0000313" key="2">
    <source>
        <dbReference type="EMBL" id="KAI0522424.1"/>
    </source>
</evidence>
<protein>
    <submittedName>
        <fullName evidence="2">Uncharacterized protein</fullName>
    </submittedName>
</protein>
<proteinExistence type="predicted"/>
<gene>
    <name evidence="2" type="ORF">KFK09_004803</name>
</gene>
<dbReference type="AlphaFoldDB" id="A0A8T3BTZ1"/>
<reference evidence="2" key="1">
    <citation type="journal article" date="2022" name="Front. Genet.">
        <title>Chromosome-Scale Assembly of the Dendrobium nobile Genome Provides Insights Into the Molecular Mechanism of the Biosynthesis of the Medicinal Active Ingredient of Dendrobium.</title>
        <authorList>
            <person name="Xu Q."/>
            <person name="Niu S.-C."/>
            <person name="Li K.-L."/>
            <person name="Zheng P.-J."/>
            <person name="Zhang X.-J."/>
            <person name="Jia Y."/>
            <person name="Liu Y."/>
            <person name="Niu Y.-X."/>
            <person name="Yu L.-H."/>
            <person name="Chen D.-F."/>
            <person name="Zhang G.-Q."/>
        </authorList>
    </citation>
    <scope>NUCLEOTIDE SEQUENCE</scope>
    <source>
        <tissue evidence="2">Leaf</tissue>
    </source>
</reference>
<dbReference type="Proteomes" id="UP000829196">
    <property type="component" value="Unassembled WGS sequence"/>
</dbReference>
<keyword evidence="1" id="KW-0812">Transmembrane</keyword>
<accession>A0A8T3BTZ1</accession>
<evidence type="ECO:0000256" key="1">
    <source>
        <dbReference type="SAM" id="Phobius"/>
    </source>
</evidence>
<sequence length="56" mass="6436">MRERQRAVLKKKRDRERWEALIFTKMGGVVLLCELRAWVGSFILCESIEDGAGAVL</sequence>
<organism evidence="2 3">
    <name type="scientific">Dendrobium nobile</name>
    <name type="common">Orchid</name>
    <dbReference type="NCBI Taxonomy" id="94219"/>
    <lineage>
        <taxon>Eukaryota</taxon>
        <taxon>Viridiplantae</taxon>
        <taxon>Streptophyta</taxon>
        <taxon>Embryophyta</taxon>
        <taxon>Tracheophyta</taxon>
        <taxon>Spermatophyta</taxon>
        <taxon>Magnoliopsida</taxon>
        <taxon>Liliopsida</taxon>
        <taxon>Asparagales</taxon>
        <taxon>Orchidaceae</taxon>
        <taxon>Epidendroideae</taxon>
        <taxon>Malaxideae</taxon>
        <taxon>Dendrobiinae</taxon>
        <taxon>Dendrobium</taxon>
    </lineage>
</organism>
<feature type="transmembrane region" description="Helical" evidence="1">
    <location>
        <begin position="20"/>
        <end position="39"/>
    </location>
</feature>
<dbReference type="EMBL" id="JAGYWB010000005">
    <property type="protein sequence ID" value="KAI0522424.1"/>
    <property type="molecule type" value="Genomic_DNA"/>
</dbReference>
<dbReference type="SMR" id="A0A8T3BTZ1"/>